<proteinExistence type="predicted"/>
<accession>A0A6M3J3M4</accession>
<evidence type="ECO:0000313" key="1">
    <source>
        <dbReference type="EMBL" id="QJA63777.1"/>
    </source>
</evidence>
<dbReference type="EMBL" id="MT141505">
    <property type="protein sequence ID" value="QJA63777.1"/>
    <property type="molecule type" value="Genomic_DNA"/>
</dbReference>
<sequence length="108" mass="12578">MSSLVEQLAAVAVSYFRGAFKPEVAWCQTAYGADGDGVGIYLKWRWLPKVMRTVLLLSHRERKSARDIWILWQVKVFQAAELARRDPVYRNYRNSLALFRMNGQRWAA</sequence>
<name>A0A6M3J3M4_9ZZZZ</name>
<dbReference type="AlphaFoldDB" id="A0A6M3J3M4"/>
<organism evidence="1">
    <name type="scientific">viral metagenome</name>
    <dbReference type="NCBI Taxonomy" id="1070528"/>
    <lineage>
        <taxon>unclassified sequences</taxon>
        <taxon>metagenomes</taxon>
        <taxon>organismal metagenomes</taxon>
    </lineage>
</organism>
<reference evidence="1" key="1">
    <citation type="submission" date="2020-03" db="EMBL/GenBank/DDBJ databases">
        <title>The deep terrestrial virosphere.</title>
        <authorList>
            <person name="Holmfeldt K."/>
            <person name="Nilsson E."/>
            <person name="Simone D."/>
            <person name="Lopez-Fernandez M."/>
            <person name="Wu X."/>
            <person name="de Brujin I."/>
            <person name="Lundin D."/>
            <person name="Andersson A."/>
            <person name="Bertilsson S."/>
            <person name="Dopson M."/>
        </authorList>
    </citation>
    <scope>NUCLEOTIDE SEQUENCE</scope>
    <source>
        <strain evidence="1">MM415B00578</strain>
    </source>
</reference>
<protein>
    <submittedName>
        <fullName evidence="1">Uncharacterized protein</fullName>
    </submittedName>
</protein>
<gene>
    <name evidence="1" type="ORF">MM415B00578_0031</name>
</gene>